<name>A0A4Y8L317_9BACT</name>
<gene>
    <name evidence="1" type="ORF">E2605_07610</name>
</gene>
<protein>
    <submittedName>
        <fullName evidence="1">Uncharacterized protein</fullName>
    </submittedName>
</protein>
<dbReference type="AlphaFoldDB" id="A0A4Y8L317"/>
<dbReference type="EMBL" id="SOML01000004">
    <property type="protein sequence ID" value="TFD96677.1"/>
    <property type="molecule type" value="Genomic_DNA"/>
</dbReference>
<sequence length="94" mass="11121">MVTRQEYNKALDIVEQYHKQIGLEISTVNNSTGWKDLFHMLDPEKELGFIAMERVVGTSRILITQIISEEVLIYQNAERDECKNNPRRHNRYKL</sequence>
<keyword evidence="2" id="KW-1185">Reference proteome</keyword>
<evidence type="ECO:0000313" key="1">
    <source>
        <dbReference type="EMBL" id="TFD96677.1"/>
    </source>
</evidence>
<accession>A0A4Y8L317</accession>
<dbReference type="OrthoDB" id="1362213at2"/>
<comment type="caution">
    <text evidence="1">The sequence shown here is derived from an EMBL/GenBank/DDBJ whole genome shotgun (WGS) entry which is preliminary data.</text>
</comment>
<dbReference type="Proteomes" id="UP000297861">
    <property type="component" value="Unassembled WGS sequence"/>
</dbReference>
<proteinExistence type="predicted"/>
<reference evidence="1 2" key="1">
    <citation type="submission" date="2019-03" db="EMBL/GenBank/DDBJ databases">
        <title>San Antonio Military Medical Center submission to MRSN (WRAIR), pending publication.</title>
        <authorList>
            <person name="Blyth D.M."/>
            <person name="Mccarthy S.L."/>
            <person name="Schall S.E."/>
            <person name="Stam J.A."/>
            <person name="Ong A.C."/>
            <person name="Mcgann P.T."/>
        </authorList>
    </citation>
    <scope>NUCLEOTIDE SEQUENCE [LARGE SCALE GENOMIC DNA]</scope>
    <source>
        <strain evidence="1 2">MRSN571793</strain>
    </source>
</reference>
<dbReference type="RefSeq" id="WP_134436000.1">
    <property type="nucleotide sequence ID" value="NZ_SOML01000004.1"/>
</dbReference>
<organism evidence="1 2">
    <name type="scientific">Dysgonomonas capnocytophagoides</name>
    <dbReference type="NCBI Taxonomy" id="45254"/>
    <lineage>
        <taxon>Bacteria</taxon>
        <taxon>Pseudomonadati</taxon>
        <taxon>Bacteroidota</taxon>
        <taxon>Bacteroidia</taxon>
        <taxon>Bacteroidales</taxon>
        <taxon>Dysgonomonadaceae</taxon>
        <taxon>Dysgonomonas</taxon>
    </lineage>
</organism>
<evidence type="ECO:0000313" key="2">
    <source>
        <dbReference type="Proteomes" id="UP000297861"/>
    </source>
</evidence>